<dbReference type="Proteomes" id="UP001565368">
    <property type="component" value="Unassembled WGS sequence"/>
</dbReference>
<feature type="transmembrane region" description="Helical" evidence="1">
    <location>
        <begin position="65"/>
        <end position="84"/>
    </location>
</feature>
<keyword evidence="1" id="KW-1133">Transmembrane helix</keyword>
<evidence type="ECO:0000313" key="2">
    <source>
        <dbReference type="EMBL" id="KAL1410888.1"/>
    </source>
</evidence>
<dbReference type="InterPro" id="IPR019727">
    <property type="entry name" value="ATP_synth_F0_fsu_mt_fun"/>
</dbReference>
<keyword evidence="1" id="KW-0812">Transmembrane</keyword>
<evidence type="ECO:0000313" key="3">
    <source>
        <dbReference type="Proteomes" id="UP001565368"/>
    </source>
</evidence>
<organism evidence="2 3">
    <name type="scientific">Vanrija albida</name>
    <dbReference type="NCBI Taxonomy" id="181172"/>
    <lineage>
        <taxon>Eukaryota</taxon>
        <taxon>Fungi</taxon>
        <taxon>Dikarya</taxon>
        <taxon>Basidiomycota</taxon>
        <taxon>Agaricomycotina</taxon>
        <taxon>Tremellomycetes</taxon>
        <taxon>Trichosporonales</taxon>
        <taxon>Trichosporonaceae</taxon>
        <taxon>Vanrija</taxon>
    </lineage>
</organism>
<sequence length="98" mass="10342">MFASAARRSLTGLIPPKIATPGAVSSGTTSARTQAVIDFYSKLPKGPATEVSGGIRGRYFEGKNASGKPIVATIAALFLIGYTIDYQMHLKHHKNGAH</sequence>
<protein>
    <submittedName>
        <fullName evidence="2">ATP synthase f chain, mitochondrial</fullName>
    </submittedName>
</protein>
<name>A0ABR3Q826_9TREE</name>
<gene>
    <name evidence="2" type="primary">ATP17</name>
    <name evidence="2" type="ORF">Q8F55_001831</name>
</gene>
<evidence type="ECO:0000256" key="1">
    <source>
        <dbReference type="SAM" id="Phobius"/>
    </source>
</evidence>
<keyword evidence="1" id="KW-0472">Membrane</keyword>
<dbReference type="PANTHER" id="PTHR28161">
    <property type="entry name" value="ATP SYNTHASE SUBUNIT F, MITOCHONDRIAL"/>
    <property type="match status" value="1"/>
</dbReference>
<dbReference type="EMBL" id="JBBXJM010000002">
    <property type="protein sequence ID" value="KAL1410888.1"/>
    <property type="molecule type" value="Genomic_DNA"/>
</dbReference>
<dbReference type="Pfam" id="PF10791">
    <property type="entry name" value="F1F0-ATPsyn_F"/>
    <property type="match status" value="1"/>
</dbReference>
<proteinExistence type="predicted"/>
<dbReference type="PANTHER" id="PTHR28161:SF1">
    <property type="entry name" value="ATP SYNTHASE SUBUNIT F, MITOCHONDRIAL"/>
    <property type="match status" value="1"/>
</dbReference>
<dbReference type="RefSeq" id="XP_069210832.1">
    <property type="nucleotide sequence ID" value="XM_069350446.1"/>
</dbReference>
<comment type="caution">
    <text evidence="2">The sequence shown here is derived from an EMBL/GenBank/DDBJ whole genome shotgun (WGS) entry which is preliminary data.</text>
</comment>
<accession>A0ABR3Q826</accession>
<dbReference type="GeneID" id="95982874"/>
<keyword evidence="3" id="KW-1185">Reference proteome</keyword>
<reference evidence="2 3" key="1">
    <citation type="submission" date="2023-08" db="EMBL/GenBank/DDBJ databases">
        <title>Annotated Genome Sequence of Vanrija albida AlHP1.</title>
        <authorList>
            <person name="Herzog R."/>
        </authorList>
    </citation>
    <scope>NUCLEOTIDE SEQUENCE [LARGE SCALE GENOMIC DNA]</scope>
    <source>
        <strain evidence="2 3">AlHP1</strain>
    </source>
</reference>